<dbReference type="RefSeq" id="WP_284100699.1">
    <property type="nucleotide sequence ID" value="NZ_JARRAF010000009.1"/>
</dbReference>
<organism evidence="2 3">
    <name type="scientific">Parachitinimonas caeni</name>
    <dbReference type="NCBI Taxonomy" id="3031301"/>
    <lineage>
        <taxon>Bacteria</taxon>
        <taxon>Pseudomonadati</taxon>
        <taxon>Pseudomonadota</taxon>
        <taxon>Betaproteobacteria</taxon>
        <taxon>Neisseriales</taxon>
        <taxon>Chitinibacteraceae</taxon>
        <taxon>Parachitinimonas</taxon>
    </lineage>
</organism>
<keyword evidence="3" id="KW-1185">Reference proteome</keyword>
<name>A0ABT7DZ90_9NEIS</name>
<evidence type="ECO:0000313" key="3">
    <source>
        <dbReference type="Proteomes" id="UP001172778"/>
    </source>
</evidence>
<dbReference type="Pfam" id="PF13302">
    <property type="entry name" value="Acetyltransf_3"/>
    <property type="match status" value="1"/>
</dbReference>
<protein>
    <submittedName>
        <fullName evidence="2">GNAT family protein</fullName>
        <ecNumber evidence="2">2.-.-.-</ecNumber>
    </submittedName>
</protein>
<feature type="domain" description="N-acetyltransferase" evidence="1">
    <location>
        <begin position="7"/>
        <end position="167"/>
    </location>
</feature>
<dbReference type="PROSITE" id="PS51186">
    <property type="entry name" value="GNAT"/>
    <property type="match status" value="1"/>
</dbReference>
<dbReference type="EC" id="2.-.-.-" evidence="2"/>
<accession>A0ABT7DZ90</accession>
<proteinExistence type="predicted"/>
<dbReference type="PANTHER" id="PTHR43441">
    <property type="entry name" value="RIBOSOMAL-PROTEIN-SERINE ACETYLTRANSFERASE"/>
    <property type="match status" value="1"/>
</dbReference>
<gene>
    <name evidence="2" type="ORF">PZA18_10025</name>
</gene>
<dbReference type="InterPro" id="IPR016181">
    <property type="entry name" value="Acyl_CoA_acyltransferase"/>
</dbReference>
<dbReference type="PANTHER" id="PTHR43441:SF11">
    <property type="entry name" value="RIBOSOMAL-PROTEIN-SERINE ACETYLTRANSFERASE"/>
    <property type="match status" value="1"/>
</dbReference>
<reference evidence="2" key="1">
    <citation type="submission" date="2023-03" db="EMBL/GenBank/DDBJ databases">
        <title>Chitinimonas shenzhenensis gen. nov., sp. nov., a novel member of family Burkholderiaceae isolated from activated sludge collected in Shen Zhen, China.</title>
        <authorList>
            <person name="Wang X."/>
        </authorList>
    </citation>
    <scope>NUCLEOTIDE SEQUENCE</scope>
    <source>
        <strain evidence="2">DQS-5</strain>
    </source>
</reference>
<dbReference type="InterPro" id="IPR000182">
    <property type="entry name" value="GNAT_dom"/>
</dbReference>
<keyword evidence="2" id="KW-0808">Transferase</keyword>
<dbReference type="SUPFAM" id="SSF55729">
    <property type="entry name" value="Acyl-CoA N-acyltransferases (Nat)"/>
    <property type="match status" value="1"/>
</dbReference>
<comment type="caution">
    <text evidence="2">The sequence shown here is derived from an EMBL/GenBank/DDBJ whole genome shotgun (WGS) entry which is preliminary data.</text>
</comment>
<dbReference type="EMBL" id="JARRAF010000009">
    <property type="protein sequence ID" value="MDK2124388.1"/>
    <property type="molecule type" value="Genomic_DNA"/>
</dbReference>
<sequence>MLIGHGIRLRHVEEADLDRLIPLLNDLERRGPYLPNLLTPPAQLRQKFQADGFSTPDFERLLITDEADKLLGTIWHFKSVPYYNAREIGYVLFDTGARNQGVMSQSVRLLVDFLFESTHLNRLEIRMSTDNLPSERVAIKCGFSKEGVARGANYVRGRHVDMCVYAMLRSDWAALRA</sequence>
<dbReference type="Proteomes" id="UP001172778">
    <property type="component" value="Unassembled WGS sequence"/>
</dbReference>
<dbReference type="InterPro" id="IPR051908">
    <property type="entry name" value="Ribosomal_N-acetyltransferase"/>
</dbReference>
<dbReference type="GO" id="GO:0016740">
    <property type="term" value="F:transferase activity"/>
    <property type="evidence" value="ECO:0007669"/>
    <property type="project" value="UniProtKB-KW"/>
</dbReference>
<evidence type="ECO:0000313" key="2">
    <source>
        <dbReference type="EMBL" id="MDK2124388.1"/>
    </source>
</evidence>
<evidence type="ECO:0000259" key="1">
    <source>
        <dbReference type="PROSITE" id="PS51186"/>
    </source>
</evidence>
<dbReference type="Gene3D" id="3.40.630.30">
    <property type="match status" value="1"/>
</dbReference>